<dbReference type="GeneID" id="104593898"/>
<dbReference type="PANTHER" id="PTHR22951">
    <property type="entry name" value="CLATHRIN ASSEMBLY PROTEIN"/>
    <property type="match status" value="1"/>
</dbReference>
<dbReference type="InterPro" id="IPR045192">
    <property type="entry name" value="AP180-like"/>
</dbReference>
<reference evidence="11" key="1">
    <citation type="submission" date="2025-08" db="UniProtKB">
        <authorList>
            <consortium name="RefSeq"/>
        </authorList>
    </citation>
    <scope>IDENTIFICATION</scope>
</reference>
<dbReference type="eggNOG" id="KOG0251">
    <property type="taxonomic scope" value="Eukaryota"/>
</dbReference>
<dbReference type="RefSeq" id="XP_010252276.1">
    <property type="nucleotide sequence ID" value="XM_010253974.2"/>
</dbReference>
<keyword evidence="8" id="KW-0968">Cytoplasmic vesicle</keyword>
<protein>
    <submittedName>
        <fullName evidence="11">Clathrin assembly protein At1g33340</fullName>
    </submittedName>
</protein>
<evidence type="ECO:0000256" key="6">
    <source>
        <dbReference type="ARBA" id="ARBA00023136"/>
    </source>
</evidence>
<dbReference type="GO" id="GO:0032050">
    <property type="term" value="F:clathrin heavy chain binding"/>
    <property type="evidence" value="ECO:0000318"/>
    <property type="project" value="GO_Central"/>
</dbReference>
<dbReference type="OrthoDB" id="1932749at2759"/>
<keyword evidence="6" id="KW-0472">Membrane</keyword>
<evidence type="ECO:0000256" key="4">
    <source>
        <dbReference type="ARBA" id="ARBA00022583"/>
    </source>
</evidence>
<proteinExistence type="predicted"/>
<dbReference type="GO" id="GO:0048268">
    <property type="term" value="P:clathrin coat assembly"/>
    <property type="evidence" value="ECO:0007669"/>
    <property type="project" value="InterPro"/>
</dbReference>
<dbReference type="Pfam" id="PF07651">
    <property type="entry name" value="ANTH"/>
    <property type="match status" value="1"/>
</dbReference>
<dbReference type="STRING" id="4432.A0A1U7ZH11"/>
<dbReference type="Gene3D" id="1.20.58.150">
    <property type="entry name" value="ANTH domain"/>
    <property type="match status" value="1"/>
</dbReference>
<comment type="subcellular location">
    <subcellularLocation>
        <location evidence="1">Cytoplasmic vesicle</location>
        <location evidence="1">Clathrin-coated vesicle</location>
    </subcellularLocation>
    <subcellularLocation>
        <location evidence="2">Golgi apparatus</location>
    </subcellularLocation>
    <subcellularLocation>
        <location evidence="3">Membrane</location>
        <location evidence="3">Clathrin-coated pit</location>
    </subcellularLocation>
</comment>
<dbReference type="OMA" id="RMQWAIN"/>
<keyword evidence="7" id="KW-0168">Coated pit</keyword>
<dbReference type="CDD" id="cd16987">
    <property type="entry name" value="ANTH_N_AP180_plant"/>
    <property type="match status" value="1"/>
</dbReference>
<feature type="domain" description="ENTH" evidence="9">
    <location>
        <begin position="28"/>
        <end position="162"/>
    </location>
</feature>
<dbReference type="GO" id="GO:0072583">
    <property type="term" value="P:clathrin-dependent endocytosis"/>
    <property type="evidence" value="ECO:0000318"/>
    <property type="project" value="GO_Central"/>
</dbReference>
<dbReference type="InterPro" id="IPR014712">
    <property type="entry name" value="ANTH_dom_sf"/>
</dbReference>
<dbReference type="GO" id="GO:0006900">
    <property type="term" value="P:vesicle budding from membrane"/>
    <property type="evidence" value="ECO:0000318"/>
    <property type="project" value="GO_Central"/>
</dbReference>
<evidence type="ECO:0000256" key="3">
    <source>
        <dbReference type="ARBA" id="ARBA00004600"/>
    </source>
</evidence>
<dbReference type="GO" id="GO:0005905">
    <property type="term" value="C:clathrin-coated pit"/>
    <property type="evidence" value="ECO:0000318"/>
    <property type="project" value="GO_Central"/>
</dbReference>
<evidence type="ECO:0000313" key="10">
    <source>
        <dbReference type="Proteomes" id="UP000189703"/>
    </source>
</evidence>
<dbReference type="PANTHER" id="PTHR22951:SF70">
    <property type="entry name" value="OS11G0244600 PROTEIN"/>
    <property type="match status" value="1"/>
</dbReference>
<name>A0A1U7ZH11_NELNU</name>
<sequence length="456" mass="51218">MVVDVQNKLRLALGSVKDHASIGKAMINSHVGFSGIEIAVVRATGHDNTPIDDKHLHEILFLVSNSPGSVPFLAERISHRLDKTRDRNVALKTLLLIHRLLRGGDRYFEQDLRTAHLSGHLQMNTTRWFPRNSSNQSLSFLHSYADFLAERMGWIINQAGKLEPIMFQASEFRFYEEKSIEMVFRRLPKCQVFLDRVLECLPLGIASPSDRLTRAALINILKESFQVYVTFCEGVAALFDSFFDFKNPARVLALDLLKRASLQSYKLFDFFENCKRIIGNKNLEYPSVEIITTDHVLSMEQFLLNSSPSLRPGFLSTKGEMMSPCKGVSNDLTRTSAETYSTAAGASVGNKQGKESREGTDGAFSAPFSCRLETKISKVWVVFDQEGGFQEAHFSQRGGLSTDDHSSNPPTLTRVEEESMGMEIEPGKPCSCYNPFTTCANIKHSTIMEEYCRKVS</sequence>
<dbReference type="InterPro" id="IPR048050">
    <property type="entry name" value="ANTH_N_plant"/>
</dbReference>
<keyword evidence="4" id="KW-0254">Endocytosis</keyword>
<dbReference type="SMART" id="SM00273">
    <property type="entry name" value="ENTH"/>
    <property type="match status" value="1"/>
</dbReference>
<dbReference type="PROSITE" id="PS50942">
    <property type="entry name" value="ENTH"/>
    <property type="match status" value="1"/>
</dbReference>
<dbReference type="GO" id="GO:0005546">
    <property type="term" value="F:phosphatidylinositol-4,5-bisphosphate binding"/>
    <property type="evidence" value="ECO:0000318"/>
    <property type="project" value="GO_Central"/>
</dbReference>
<accession>A0A1U7ZH11</accession>
<keyword evidence="5" id="KW-0333">Golgi apparatus</keyword>
<evidence type="ECO:0000259" key="9">
    <source>
        <dbReference type="PROSITE" id="PS50942"/>
    </source>
</evidence>
<gene>
    <name evidence="11" type="primary">LOC104593898</name>
</gene>
<evidence type="ECO:0000256" key="5">
    <source>
        <dbReference type="ARBA" id="ARBA00023034"/>
    </source>
</evidence>
<dbReference type="AlphaFoldDB" id="A0A1U7ZH11"/>
<dbReference type="FunCoup" id="A0A1U7ZH11">
    <property type="interactions" value="72"/>
</dbReference>
<organism evidence="10 11">
    <name type="scientific">Nelumbo nucifera</name>
    <name type="common">Sacred lotus</name>
    <dbReference type="NCBI Taxonomy" id="4432"/>
    <lineage>
        <taxon>Eukaryota</taxon>
        <taxon>Viridiplantae</taxon>
        <taxon>Streptophyta</taxon>
        <taxon>Embryophyta</taxon>
        <taxon>Tracheophyta</taxon>
        <taxon>Spermatophyta</taxon>
        <taxon>Magnoliopsida</taxon>
        <taxon>Proteales</taxon>
        <taxon>Nelumbonaceae</taxon>
        <taxon>Nelumbo</taxon>
    </lineage>
</organism>
<dbReference type="InParanoid" id="A0A1U7ZH11"/>
<dbReference type="InterPro" id="IPR008942">
    <property type="entry name" value="ENTH_VHS"/>
</dbReference>
<dbReference type="GO" id="GO:0005545">
    <property type="term" value="F:1-phosphatidylinositol binding"/>
    <property type="evidence" value="ECO:0000318"/>
    <property type="project" value="GO_Central"/>
</dbReference>
<evidence type="ECO:0000256" key="8">
    <source>
        <dbReference type="ARBA" id="ARBA00023329"/>
    </source>
</evidence>
<dbReference type="InterPro" id="IPR011417">
    <property type="entry name" value="ANTH_dom"/>
</dbReference>
<dbReference type="SUPFAM" id="SSF89009">
    <property type="entry name" value="GAT-like domain"/>
    <property type="match status" value="1"/>
</dbReference>
<dbReference type="GO" id="GO:0000149">
    <property type="term" value="F:SNARE binding"/>
    <property type="evidence" value="ECO:0000318"/>
    <property type="project" value="GO_Central"/>
</dbReference>
<dbReference type="KEGG" id="nnu:104593898"/>
<evidence type="ECO:0000256" key="7">
    <source>
        <dbReference type="ARBA" id="ARBA00023176"/>
    </source>
</evidence>
<dbReference type="InterPro" id="IPR013809">
    <property type="entry name" value="ENTH"/>
</dbReference>
<dbReference type="Proteomes" id="UP000189703">
    <property type="component" value="Unplaced"/>
</dbReference>
<keyword evidence="10" id="KW-1185">Reference proteome</keyword>
<evidence type="ECO:0000313" key="11">
    <source>
        <dbReference type="RefSeq" id="XP_010252276.1"/>
    </source>
</evidence>
<dbReference type="SUPFAM" id="SSF48464">
    <property type="entry name" value="ENTH/VHS domain"/>
    <property type="match status" value="1"/>
</dbReference>
<dbReference type="GO" id="GO:0030136">
    <property type="term" value="C:clathrin-coated vesicle"/>
    <property type="evidence" value="ECO:0000318"/>
    <property type="project" value="GO_Central"/>
</dbReference>
<dbReference type="Gene3D" id="1.25.40.90">
    <property type="match status" value="1"/>
</dbReference>
<evidence type="ECO:0000256" key="1">
    <source>
        <dbReference type="ARBA" id="ARBA00004132"/>
    </source>
</evidence>
<evidence type="ECO:0000256" key="2">
    <source>
        <dbReference type="ARBA" id="ARBA00004555"/>
    </source>
</evidence>
<dbReference type="GO" id="GO:0005794">
    <property type="term" value="C:Golgi apparatus"/>
    <property type="evidence" value="ECO:0007669"/>
    <property type="project" value="UniProtKB-SubCell"/>
</dbReference>